<dbReference type="GO" id="GO:0010181">
    <property type="term" value="F:FMN binding"/>
    <property type="evidence" value="ECO:0007669"/>
    <property type="project" value="InterPro"/>
</dbReference>
<gene>
    <name evidence="10" type="ORF">ONZ51_g2947</name>
</gene>
<comment type="caution">
    <text evidence="10">The sequence shown here is derived from an EMBL/GenBank/DDBJ whole genome shotgun (WGS) entry which is preliminary data.</text>
</comment>
<dbReference type="Pfam" id="PF00175">
    <property type="entry name" value="NAD_binding_1"/>
    <property type="match status" value="1"/>
</dbReference>
<dbReference type="InterPro" id="IPR023173">
    <property type="entry name" value="NADPH_Cyt_P450_Rdtase_alpha"/>
</dbReference>
<keyword evidence="6" id="KW-0521">NADP</keyword>
<dbReference type="Gene3D" id="3.40.710.10">
    <property type="entry name" value="DD-peptidase/beta-lactamase superfamily"/>
    <property type="match status" value="1"/>
</dbReference>
<dbReference type="Pfam" id="PF00667">
    <property type="entry name" value="FAD_binding_1"/>
    <property type="match status" value="1"/>
</dbReference>
<evidence type="ECO:0000256" key="1">
    <source>
        <dbReference type="ARBA" id="ARBA00001917"/>
    </source>
</evidence>
<protein>
    <recommendedName>
        <fullName evidence="9">Flavodoxin-like domain-containing protein</fullName>
    </recommendedName>
</protein>
<dbReference type="SUPFAM" id="SSF52218">
    <property type="entry name" value="Flavoproteins"/>
    <property type="match status" value="1"/>
</dbReference>
<keyword evidence="3" id="KW-0285">Flavoprotein</keyword>
<name>A0AAD7TYN5_9APHY</name>
<evidence type="ECO:0000256" key="5">
    <source>
        <dbReference type="ARBA" id="ARBA00022827"/>
    </source>
</evidence>
<feature type="domain" description="Flavodoxin-like" evidence="9">
    <location>
        <begin position="28"/>
        <end position="172"/>
    </location>
</feature>
<organism evidence="10 11">
    <name type="scientific">Trametes cubensis</name>
    <dbReference type="NCBI Taxonomy" id="1111947"/>
    <lineage>
        <taxon>Eukaryota</taxon>
        <taxon>Fungi</taxon>
        <taxon>Dikarya</taxon>
        <taxon>Basidiomycota</taxon>
        <taxon>Agaricomycotina</taxon>
        <taxon>Agaricomycetes</taxon>
        <taxon>Polyporales</taxon>
        <taxon>Polyporaceae</taxon>
        <taxon>Trametes</taxon>
    </lineage>
</organism>
<dbReference type="GO" id="GO:0016491">
    <property type="term" value="F:oxidoreductase activity"/>
    <property type="evidence" value="ECO:0007669"/>
    <property type="project" value="UniProtKB-KW"/>
</dbReference>
<feature type="compositionally biased region" description="Low complexity" evidence="8">
    <location>
        <begin position="1"/>
        <end position="12"/>
    </location>
</feature>
<dbReference type="InterPro" id="IPR001094">
    <property type="entry name" value="Flavdoxin-like"/>
</dbReference>
<proteinExistence type="predicted"/>
<dbReference type="Gene3D" id="3.40.50.80">
    <property type="entry name" value="Nucleotide-binding domain of ferredoxin-NADP reductase (FNR) module"/>
    <property type="match status" value="1"/>
</dbReference>
<dbReference type="InterPro" id="IPR003097">
    <property type="entry name" value="CysJ-like_FAD-binding"/>
</dbReference>
<evidence type="ECO:0000256" key="8">
    <source>
        <dbReference type="SAM" id="MobiDB-lite"/>
    </source>
</evidence>
<dbReference type="Gene3D" id="3.40.50.360">
    <property type="match status" value="1"/>
</dbReference>
<dbReference type="PANTHER" id="PTHR19384">
    <property type="entry name" value="NITRIC OXIDE SYNTHASE-RELATED"/>
    <property type="match status" value="1"/>
</dbReference>
<dbReference type="AlphaFoldDB" id="A0AAD7TYN5"/>
<dbReference type="InterPro" id="IPR029039">
    <property type="entry name" value="Flavoprotein-like_sf"/>
</dbReference>
<accession>A0AAD7TYN5</accession>
<dbReference type="SUPFAM" id="SSF63380">
    <property type="entry name" value="Riboflavin synthase domain-like"/>
    <property type="match status" value="1"/>
</dbReference>
<dbReference type="GO" id="GO:0005829">
    <property type="term" value="C:cytosol"/>
    <property type="evidence" value="ECO:0007669"/>
    <property type="project" value="TreeGrafter"/>
</dbReference>
<dbReference type="PROSITE" id="PS50902">
    <property type="entry name" value="FLAVODOXIN_LIKE"/>
    <property type="match status" value="1"/>
</dbReference>
<dbReference type="Proteomes" id="UP001215151">
    <property type="component" value="Unassembled WGS sequence"/>
</dbReference>
<dbReference type="SUPFAM" id="SSF56601">
    <property type="entry name" value="beta-lactamase/transpeptidase-like"/>
    <property type="match status" value="1"/>
</dbReference>
<dbReference type="FunFam" id="3.40.50.80:FF:000032">
    <property type="entry name" value="NADPH-dependent diflavin oxidoreductase 1"/>
    <property type="match status" value="1"/>
</dbReference>
<dbReference type="InterPro" id="IPR001433">
    <property type="entry name" value="OxRdtase_FAD/NAD-bd"/>
</dbReference>
<dbReference type="SUPFAM" id="SSF52343">
    <property type="entry name" value="Ferredoxin reductase-like, C-terminal NADP-linked domain"/>
    <property type="match status" value="1"/>
</dbReference>
<dbReference type="InterPro" id="IPR017938">
    <property type="entry name" value="Riboflavin_synthase-like_b-brl"/>
</dbReference>
<feature type="region of interest" description="Disordered" evidence="8">
    <location>
        <begin position="1"/>
        <end position="25"/>
    </location>
</feature>
<dbReference type="Pfam" id="PF00144">
    <property type="entry name" value="Beta-lactamase"/>
    <property type="match status" value="1"/>
</dbReference>
<dbReference type="Gene3D" id="1.20.990.10">
    <property type="entry name" value="NADPH-cytochrome p450 Reductase, Chain A, domain 3"/>
    <property type="match status" value="1"/>
</dbReference>
<dbReference type="InterPro" id="IPR001709">
    <property type="entry name" value="Flavoprot_Pyr_Nucl_cyt_Rdtase"/>
</dbReference>
<comment type="cofactor">
    <cofactor evidence="2">
        <name>FAD</name>
        <dbReference type="ChEBI" id="CHEBI:57692"/>
    </cofactor>
</comment>
<dbReference type="InterPro" id="IPR012338">
    <property type="entry name" value="Beta-lactam/transpept-like"/>
</dbReference>
<dbReference type="EMBL" id="JAPEVG010000049">
    <property type="protein sequence ID" value="KAJ8489388.1"/>
    <property type="molecule type" value="Genomic_DNA"/>
</dbReference>
<dbReference type="InterPro" id="IPR039261">
    <property type="entry name" value="FNR_nucleotide-bd"/>
</dbReference>
<dbReference type="Pfam" id="PF00258">
    <property type="entry name" value="Flavodoxin_1"/>
    <property type="match status" value="1"/>
</dbReference>
<comment type="cofactor">
    <cofactor evidence="1">
        <name>FMN</name>
        <dbReference type="ChEBI" id="CHEBI:58210"/>
    </cofactor>
</comment>
<dbReference type="InterPro" id="IPR008254">
    <property type="entry name" value="Flavodoxin/NO_synth"/>
</dbReference>
<evidence type="ECO:0000313" key="11">
    <source>
        <dbReference type="Proteomes" id="UP001215151"/>
    </source>
</evidence>
<dbReference type="PRINTS" id="PR00369">
    <property type="entry name" value="FLAVODOXIN"/>
</dbReference>
<evidence type="ECO:0000256" key="4">
    <source>
        <dbReference type="ARBA" id="ARBA00022643"/>
    </source>
</evidence>
<evidence type="ECO:0000256" key="2">
    <source>
        <dbReference type="ARBA" id="ARBA00001974"/>
    </source>
</evidence>
<keyword evidence="5" id="KW-0274">FAD</keyword>
<sequence>MTCSSPSSSSSSAVDHAEHNDEHDERTLTILYATETGTAQDVADRLARLCRGLCIRARVHSMDAYPPEELINEALVVFVVSTTGSGHEPRAMIPLWNMLLRADLPEDLFEDLSFAVFGLGDSAYEKFCWPAKLLSRRLVSLGASEFIARGEGDDQHGMGVDGALGPWTKQLSAALTDIFPLPDGIEPESSDTLPSARVSILDAEPGSHLTCKDPLSEDPSYHLASVTCNRRMTADDWNQDVRHFEFSFEGDIQYQPGDVAVIHPEALPSDVEAFLSCIGYANIADEPVTIQRTLDDQSLPDRLPTTTTIREIFTRYLDINAVPRRSFFELLKHFAQDELEIEKLGEFLSDEGAYEMYEPGDKLRIGLQKGFITLPPNPKTPVICIGPGTGIAPMRSIIQERIYDGIYENTLYFGCRHALKDHHYGEEWEQYASEGKLTYRVAFSRDGPEGVARTYVQHLIKEDSSRIWDLIETRNAWVYISGSSNKMPAAVRAALQQVLVSEGGKTEEDAKDYIVRMEREGRLTEECWIRSTQGLQKPLRPAMVLTYGWQVIVLFAANVLADVVIGGPGYGGDDPQLILQQQRSNLKNASVLATVDGKVPILSTDFLTFVEELRQNTSIPGISLGVVRLAGESEEPITQFAAFGRKLEDGDGHDLTSDTLFCLASCSKAFLSASLGLLIDDFAHGRNATPLPAGLSRFDWDTKIAALLPEEWQLDDRRSTLAANVRDVLGHVSGLPRHDGAYRPGDTTGDVVRRMRVLRTAYELREKYSYNNQMYMLGAHIIETYSGLPYQDFVAERVFKPLNMSTSTLWPSEATSSGLFTDTWTKDGRRIPFWFTDEISQVNAGPGGVISSAEDMVKWLAVLLNHGVHPVSGETIIPRSVYDATTTARHVVHGRPTEPYGSIVGYGMGWNRWTFKGQDMIMHTGGIPGFSTIAVFSPSSNLGVVILTNADEKAEQNFVIAKRAFDEVLELPHADTGIASPNPARIPPQAHLEAAAYVHSGMLLQDLEAYTGTYSAPGYGAITLCSAQSTSHYCHEVLQDFASLRPLPISEPHLYGAYKTMWSTHVRLSHSAGVVFHATFPALFPHGYGKNTSAFGTYETGSDAWVEFAVVDGKVEGFSLVVDEEAVTARRRRRGGTLKDVADAWFEKI</sequence>
<reference evidence="10" key="1">
    <citation type="submission" date="2022-11" db="EMBL/GenBank/DDBJ databases">
        <title>Genome Sequence of Cubamyces cubensis.</title>
        <authorList>
            <person name="Buettner E."/>
        </authorList>
    </citation>
    <scope>NUCLEOTIDE SEQUENCE</scope>
    <source>
        <strain evidence="10">MPL-01</strain>
    </source>
</reference>
<dbReference type="PANTHER" id="PTHR19384:SF10">
    <property type="entry name" value="NADPH-DEPENDENT DIFLAVIN OXIDOREDUCTASE 1"/>
    <property type="match status" value="1"/>
</dbReference>
<dbReference type="InterPro" id="IPR001466">
    <property type="entry name" value="Beta-lactam-related"/>
</dbReference>
<evidence type="ECO:0000313" key="10">
    <source>
        <dbReference type="EMBL" id="KAJ8489388.1"/>
    </source>
</evidence>
<keyword evidence="4" id="KW-0288">FMN</keyword>
<feature type="compositionally biased region" description="Basic and acidic residues" evidence="8">
    <location>
        <begin position="15"/>
        <end position="25"/>
    </location>
</feature>
<evidence type="ECO:0000259" key="9">
    <source>
        <dbReference type="PROSITE" id="PS50902"/>
    </source>
</evidence>
<keyword evidence="7" id="KW-0560">Oxidoreductase</keyword>
<dbReference type="PRINTS" id="PR00371">
    <property type="entry name" value="FPNCR"/>
</dbReference>
<keyword evidence="11" id="KW-1185">Reference proteome</keyword>
<dbReference type="GO" id="GO:0050660">
    <property type="term" value="F:flavin adenine dinucleotide binding"/>
    <property type="evidence" value="ECO:0007669"/>
    <property type="project" value="TreeGrafter"/>
</dbReference>
<evidence type="ECO:0000256" key="6">
    <source>
        <dbReference type="ARBA" id="ARBA00022857"/>
    </source>
</evidence>
<evidence type="ECO:0000256" key="3">
    <source>
        <dbReference type="ARBA" id="ARBA00022630"/>
    </source>
</evidence>
<evidence type="ECO:0000256" key="7">
    <source>
        <dbReference type="ARBA" id="ARBA00023002"/>
    </source>
</evidence>